<dbReference type="GO" id="GO:0021849">
    <property type="term" value="P:neuroblast division in subventricular zone"/>
    <property type="evidence" value="ECO:0007669"/>
    <property type="project" value="TreeGrafter"/>
</dbReference>
<name>A0A7R5KDC5_9PASS</name>
<gene>
    <name evidence="3" type="primary">AKNA</name>
</gene>
<dbReference type="GO" id="GO:0005813">
    <property type="term" value="C:centrosome"/>
    <property type="evidence" value="ECO:0007669"/>
    <property type="project" value="TreeGrafter"/>
</dbReference>
<feature type="compositionally biased region" description="Low complexity" evidence="1">
    <location>
        <begin position="950"/>
        <end position="963"/>
    </location>
</feature>
<feature type="compositionally biased region" description="Basic and acidic residues" evidence="1">
    <location>
        <begin position="550"/>
        <end position="559"/>
    </location>
</feature>
<feature type="compositionally biased region" description="Pro residues" evidence="1">
    <location>
        <begin position="216"/>
        <end position="226"/>
    </location>
</feature>
<feature type="compositionally biased region" description="Pro residues" evidence="1">
    <location>
        <begin position="934"/>
        <end position="949"/>
    </location>
</feature>
<feature type="compositionally biased region" description="Basic and acidic residues" evidence="1">
    <location>
        <begin position="1173"/>
        <end position="1182"/>
    </location>
</feature>
<feature type="compositionally biased region" description="Pro residues" evidence="1">
    <location>
        <begin position="567"/>
        <end position="590"/>
    </location>
</feature>
<dbReference type="PANTHER" id="PTHR21510">
    <property type="entry name" value="AKNA DOMAIN-CONTAINING PROTEIN"/>
    <property type="match status" value="1"/>
</dbReference>
<feature type="compositionally biased region" description="Low complexity" evidence="1">
    <location>
        <begin position="283"/>
        <end position="298"/>
    </location>
</feature>
<feature type="region of interest" description="Disordered" evidence="1">
    <location>
        <begin position="993"/>
        <end position="1200"/>
    </location>
</feature>
<feature type="region of interest" description="Disordered" evidence="1">
    <location>
        <begin position="413"/>
        <end position="450"/>
    </location>
</feature>
<feature type="compositionally biased region" description="Pro residues" evidence="1">
    <location>
        <begin position="766"/>
        <end position="775"/>
    </location>
</feature>
<dbReference type="PANTHER" id="PTHR21510:SF15">
    <property type="entry name" value="MICROTUBULE ORGANIZATION PROTEIN AKNA"/>
    <property type="match status" value="1"/>
</dbReference>
<evidence type="ECO:0000313" key="3">
    <source>
        <dbReference type="RefSeq" id="XP_039239671.1"/>
    </source>
</evidence>
<dbReference type="CTD" id="80709"/>
<feature type="compositionally biased region" description="Basic and acidic residues" evidence="1">
    <location>
        <begin position="993"/>
        <end position="1004"/>
    </location>
</feature>
<feature type="compositionally biased region" description="Gly residues" evidence="1">
    <location>
        <begin position="141"/>
        <end position="152"/>
    </location>
</feature>
<feature type="compositionally biased region" description="Low complexity" evidence="1">
    <location>
        <begin position="413"/>
        <end position="439"/>
    </location>
</feature>
<feature type="compositionally biased region" description="Low complexity" evidence="1">
    <location>
        <begin position="227"/>
        <end position="237"/>
    </location>
</feature>
<feature type="compositionally biased region" description="Low complexity" evidence="1">
    <location>
        <begin position="1022"/>
        <end position="1033"/>
    </location>
</feature>
<protein>
    <submittedName>
        <fullName evidence="3">Microtubule organization protein AKNA</fullName>
    </submittedName>
</protein>
<dbReference type="InParanoid" id="A0A7R5KDC5"/>
<dbReference type="Proteomes" id="UP000504627">
    <property type="component" value="Unplaced"/>
</dbReference>
<proteinExistence type="predicted"/>
<feature type="region of interest" description="Disordered" evidence="1">
    <location>
        <begin position="655"/>
        <end position="965"/>
    </location>
</feature>
<feature type="region of interest" description="Disordered" evidence="1">
    <location>
        <begin position="1"/>
        <end position="304"/>
    </location>
</feature>
<reference evidence="3" key="1">
    <citation type="submission" date="2025-08" db="UniProtKB">
        <authorList>
            <consortium name="RefSeq"/>
        </authorList>
    </citation>
    <scope>IDENTIFICATION</scope>
    <source>
        <tissue evidence="3">Muscle</tissue>
    </source>
</reference>
<organism evidence="2 3">
    <name type="scientific">Pipra filicauda</name>
    <name type="common">Wire-tailed manakin</name>
    <dbReference type="NCBI Taxonomy" id="649802"/>
    <lineage>
        <taxon>Eukaryota</taxon>
        <taxon>Metazoa</taxon>
        <taxon>Chordata</taxon>
        <taxon>Craniata</taxon>
        <taxon>Vertebrata</taxon>
        <taxon>Euteleostomi</taxon>
        <taxon>Archelosauria</taxon>
        <taxon>Archosauria</taxon>
        <taxon>Dinosauria</taxon>
        <taxon>Saurischia</taxon>
        <taxon>Theropoda</taxon>
        <taxon>Coelurosauria</taxon>
        <taxon>Aves</taxon>
        <taxon>Neognathae</taxon>
        <taxon>Neoaves</taxon>
        <taxon>Telluraves</taxon>
        <taxon>Australaves</taxon>
        <taxon>Passeriformes</taxon>
        <taxon>Pipridae</taxon>
        <taxon>Pipra</taxon>
    </lineage>
</organism>
<feature type="region of interest" description="Disordered" evidence="1">
    <location>
        <begin position="550"/>
        <end position="602"/>
    </location>
</feature>
<dbReference type="GO" id="GO:0001837">
    <property type="term" value="P:epithelial to mesenchymal transition"/>
    <property type="evidence" value="ECO:0007669"/>
    <property type="project" value="TreeGrafter"/>
</dbReference>
<feature type="compositionally biased region" description="Basic and acidic residues" evidence="1">
    <location>
        <begin position="270"/>
        <end position="280"/>
    </location>
</feature>
<accession>A0A7R5KDC5</accession>
<sequence>MASPAPWLHCTQTELTPWEGEDEEEEEEEDDFERRMDEDGVIGLGEGARSPPWGAGEDPEEGSPLEEGRWHPQQDLAEEDEERGSSGGDEGPWGAESDGEPYPELSCEGRWGSGTDGGDTSALSDTSPGPATPSRRPRGWGTAGGTSGGHGQGWTPRRSLPLPLSTDDPRDATSPEPVPKPQTAPGTTGLASPEEPQGAGNPPAPQLHDRSRVPKKPAPTVVPPKPSRQSRSLSPRRGTGGKGHRDPSGTGTDGTQYGRGRLNHPLPDLSKVEARVKFDQSYRPPRGRVLPARPRVPGGPVGFKSPAEIVREVLLSSGEGVPPQPPSTAGLPQEFRSPKQATALVQQLQDDYHKLLTKYAEAENTIDQLRLGARVSLFSDPPQPSRSLAVGTVGTGCRVMTLSIPQARTAALGTATATASTSPAGAPAPGPSDRGGSPHPRSPPPPGGGCPSCPGPCCCPGPRLTRALAGQSRRLQAQVESFERWIRAGSLPPSEQLQRMRLLKDAQDALEREYLRGRQQLPGAAGGFDPDRAVEEEIYRLGLRLEGLKERLEPGDRRQPPLQSPLQPLPQPRCPPAPSPPPAPHSPCPESPALVDGALGTAGDNEGVRGGLLWPLWHKQLRVEEDFADLLEQYKHFKSLPQSLSLEQLSLAGSGSQEEVDAPVAGDGGPGKVPCRTRSLEEGADLETFPVHPPERKAALLPSKGPPKAEGPRGHPSPATSEEPPATAKPHLVAPGPPRAPLSRRSSGTGSAAPQHGPRKVNPLGAPLPAPPDPAGGPGVLSTDPAVPASLREQRIVSPETDSGFVGSEASRVSPPVHTPEHRPPGTGVPGSLGPSIPIPTTLRAPRKRETTPLPSETALMGIYPADGQGGTEGPCLPPSTPSQSSSTPRWAESAGSEAGPDPGGDGAHTDSEVGDRSCASTSGHPPAMARRVPPSPAPTSPPPSPETPSPTLLSPDLPSLTPAHCDLLGSRLERDQAIRELREEVWRLRRRLEETLHRSRSYPEGKATPRVAPARRQPVGSAPSSPQDAAPSGELSPPARGRVAPGVAPTRRGRSASLPRDRPELDLTSESDPSPAGPRARPSLRKHPGSPPGAVTFRGQYTGTRYQGGTPRAAPAPREEPGTPGCPRCRRSGTSSGGFWVGDATQQPQHSTPRRTRCPTCRAPLGPPVPGSRDRATHAERGPGATSSPGSHVGPRAEKPDQPGFWYLAAGPAATVCLAPVPLVPYVPSVLYCSPAVPTSAPATAAATPRLTGGNRRAQRPSRAQPRHHCLSLDLQELDELNWSLSRAVEAAQSVRVTTTRMSRALAAELGRARDLRSSCLF</sequence>
<feature type="compositionally biased region" description="Basic residues" evidence="1">
    <location>
        <begin position="1258"/>
        <end position="1267"/>
    </location>
</feature>
<feature type="region of interest" description="Disordered" evidence="1">
    <location>
        <begin position="1242"/>
        <end position="1267"/>
    </location>
</feature>
<keyword evidence="2" id="KW-1185">Reference proteome</keyword>
<feature type="compositionally biased region" description="Low complexity" evidence="1">
    <location>
        <begin position="1099"/>
        <end position="1117"/>
    </location>
</feature>
<dbReference type="RefSeq" id="XP_039239671.1">
    <property type="nucleotide sequence ID" value="XM_039383737.1"/>
</dbReference>
<dbReference type="GO" id="GO:0060234">
    <property type="term" value="P:neuroblast delamination"/>
    <property type="evidence" value="ECO:0007669"/>
    <property type="project" value="TreeGrafter"/>
</dbReference>
<dbReference type="GeneID" id="113991274"/>
<dbReference type="InterPro" id="IPR052655">
    <property type="entry name" value="AKNA_Centrosome-Trans_reg"/>
</dbReference>
<evidence type="ECO:0000256" key="1">
    <source>
        <dbReference type="SAM" id="MobiDB-lite"/>
    </source>
</evidence>
<evidence type="ECO:0000313" key="2">
    <source>
        <dbReference type="Proteomes" id="UP000504627"/>
    </source>
</evidence>
<feature type="compositionally biased region" description="Acidic residues" evidence="1">
    <location>
        <begin position="19"/>
        <end position="31"/>
    </location>
</feature>